<accession>A0A0C2YY26</accession>
<proteinExistence type="predicted"/>
<evidence type="ECO:0000313" key="2">
    <source>
        <dbReference type="Proteomes" id="UP000053424"/>
    </source>
</evidence>
<organism evidence="1 2">
    <name type="scientific">Hebeloma cylindrosporum</name>
    <dbReference type="NCBI Taxonomy" id="76867"/>
    <lineage>
        <taxon>Eukaryota</taxon>
        <taxon>Fungi</taxon>
        <taxon>Dikarya</taxon>
        <taxon>Basidiomycota</taxon>
        <taxon>Agaricomycotina</taxon>
        <taxon>Agaricomycetes</taxon>
        <taxon>Agaricomycetidae</taxon>
        <taxon>Agaricales</taxon>
        <taxon>Agaricineae</taxon>
        <taxon>Hymenogastraceae</taxon>
        <taxon>Hebeloma</taxon>
    </lineage>
</organism>
<dbReference type="STRING" id="686832.A0A0C2YY26"/>
<dbReference type="Proteomes" id="UP000053424">
    <property type="component" value="Unassembled WGS sequence"/>
</dbReference>
<reference evidence="2" key="2">
    <citation type="submission" date="2015-01" db="EMBL/GenBank/DDBJ databases">
        <title>Evolutionary Origins and Diversification of the Mycorrhizal Mutualists.</title>
        <authorList>
            <consortium name="DOE Joint Genome Institute"/>
            <consortium name="Mycorrhizal Genomics Consortium"/>
            <person name="Kohler A."/>
            <person name="Kuo A."/>
            <person name="Nagy L.G."/>
            <person name="Floudas D."/>
            <person name="Copeland A."/>
            <person name="Barry K.W."/>
            <person name="Cichocki N."/>
            <person name="Veneault-Fourrey C."/>
            <person name="LaButti K."/>
            <person name="Lindquist E.A."/>
            <person name="Lipzen A."/>
            <person name="Lundell T."/>
            <person name="Morin E."/>
            <person name="Murat C."/>
            <person name="Riley R."/>
            <person name="Ohm R."/>
            <person name="Sun H."/>
            <person name="Tunlid A."/>
            <person name="Henrissat B."/>
            <person name="Grigoriev I.V."/>
            <person name="Hibbett D.S."/>
            <person name="Martin F."/>
        </authorList>
    </citation>
    <scope>NUCLEOTIDE SEQUENCE [LARGE SCALE GENOMIC DNA]</scope>
    <source>
        <strain evidence="2">h7</strain>
    </source>
</reference>
<keyword evidence="2" id="KW-1185">Reference proteome</keyword>
<dbReference type="HOGENOM" id="CLU_1927753_0_0_1"/>
<reference evidence="1 2" key="1">
    <citation type="submission" date="2014-04" db="EMBL/GenBank/DDBJ databases">
        <authorList>
            <consortium name="DOE Joint Genome Institute"/>
            <person name="Kuo A."/>
            <person name="Gay G."/>
            <person name="Dore J."/>
            <person name="Kohler A."/>
            <person name="Nagy L.G."/>
            <person name="Floudas D."/>
            <person name="Copeland A."/>
            <person name="Barry K.W."/>
            <person name="Cichocki N."/>
            <person name="Veneault-Fourrey C."/>
            <person name="LaButti K."/>
            <person name="Lindquist E.A."/>
            <person name="Lipzen A."/>
            <person name="Lundell T."/>
            <person name="Morin E."/>
            <person name="Murat C."/>
            <person name="Sun H."/>
            <person name="Tunlid A."/>
            <person name="Henrissat B."/>
            <person name="Grigoriev I.V."/>
            <person name="Hibbett D.S."/>
            <person name="Martin F."/>
            <person name="Nordberg H.P."/>
            <person name="Cantor M.N."/>
            <person name="Hua S.X."/>
        </authorList>
    </citation>
    <scope>NUCLEOTIDE SEQUENCE [LARGE SCALE GENOMIC DNA]</scope>
    <source>
        <strain evidence="2">h7</strain>
    </source>
</reference>
<gene>
    <name evidence="1" type="ORF">M413DRAFT_295989</name>
</gene>
<evidence type="ECO:0000313" key="1">
    <source>
        <dbReference type="EMBL" id="KIM45872.1"/>
    </source>
</evidence>
<dbReference type="EMBL" id="KN831771">
    <property type="protein sequence ID" value="KIM45872.1"/>
    <property type="molecule type" value="Genomic_DNA"/>
</dbReference>
<dbReference type="OrthoDB" id="441210at2759"/>
<protein>
    <submittedName>
        <fullName evidence="1">Uncharacterized protein</fullName>
    </submittedName>
</protein>
<name>A0A0C2YY26_HEBCY</name>
<sequence length="163" mass="18083">MQPPHQYHDEKNRHQRGNMVSNVTVSTLVGGMEANGVQRTPLVARTNGGGFVPASVQQQTDWSHHRMAQGQPTNHQSRNVHHRQPFGLSVASAGDRSYTSANLSDRSGSANEVEHMLLQQPGRIATSNGWQVPYNNPPTVDQFSHPRPTRLFSALQEDFVPRS</sequence>
<dbReference type="AlphaFoldDB" id="A0A0C2YY26"/>